<dbReference type="OrthoDB" id="191192at2759"/>
<comment type="similarity">
    <text evidence="1 8">Belongs to the NTAQ1 family.</text>
</comment>
<dbReference type="InterPro" id="IPR023128">
    <property type="entry name" value="Prot_N_Gln_amidohydro_ab_roll"/>
</dbReference>
<reference evidence="10 11" key="2">
    <citation type="submission" date="2018-11" db="EMBL/GenBank/DDBJ databases">
        <authorList>
            <consortium name="Pathogen Informatics"/>
        </authorList>
    </citation>
    <scope>NUCLEOTIDE SEQUENCE [LARGE SCALE GENOMIC DNA]</scope>
</reference>
<evidence type="ECO:0000256" key="5">
    <source>
        <dbReference type="ARBA" id="ARBA00022801"/>
    </source>
</evidence>
<comment type="catalytic activity">
    <reaction evidence="7 8">
        <text>N-terminal L-glutaminyl-[protein] + H2O = N-terminal L-glutamyl-[protein] + NH4(+)</text>
        <dbReference type="Rhea" id="RHEA:50680"/>
        <dbReference type="Rhea" id="RHEA-COMP:12668"/>
        <dbReference type="Rhea" id="RHEA-COMP:12777"/>
        <dbReference type="ChEBI" id="CHEBI:15377"/>
        <dbReference type="ChEBI" id="CHEBI:28938"/>
        <dbReference type="ChEBI" id="CHEBI:64721"/>
        <dbReference type="ChEBI" id="CHEBI:64722"/>
        <dbReference type="EC" id="3.5.1.122"/>
    </reaction>
</comment>
<evidence type="ECO:0000313" key="11">
    <source>
        <dbReference type="Proteomes" id="UP000278807"/>
    </source>
</evidence>
<evidence type="ECO:0000256" key="3">
    <source>
        <dbReference type="ARBA" id="ARBA00012718"/>
    </source>
</evidence>
<evidence type="ECO:0000259" key="9">
    <source>
        <dbReference type="Pfam" id="PF09764"/>
    </source>
</evidence>
<keyword evidence="5 8" id="KW-0378">Hydrolase</keyword>
<evidence type="ECO:0000313" key="10">
    <source>
        <dbReference type="EMBL" id="VDO00218.1"/>
    </source>
</evidence>
<organism evidence="12">
    <name type="scientific">Rodentolepis nana</name>
    <name type="common">Dwarf tapeworm</name>
    <name type="synonym">Hymenolepis nana</name>
    <dbReference type="NCBI Taxonomy" id="102285"/>
    <lineage>
        <taxon>Eukaryota</taxon>
        <taxon>Metazoa</taxon>
        <taxon>Spiralia</taxon>
        <taxon>Lophotrochozoa</taxon>
        <taxon>Platyhelminthes</taxon>
        <taxon>Cestoda</taxon>
        <taxon>Eucestoda</taxon>
        <taxon>Cyclophyllidea</taxon>
        <taxon>Hymenolepididae</taxon>
        <taxon>Rodentolepis</taxon>
    </lineage>
</organism>
<dbReference type="InterPro" id="IPR037132">
    <property type="entry name" value="N_Gln_amidohydro_ab_roll_sf"/>
</dbReference>
<dbReference type="GO" id="GO:0005829">
    <property type="term" value="C:cytosol"/>
    <property type="evidence" value="ECO:0007669"/>
    <property type="project" value="TreeGrafter"/>
</dbReference>
<evidence type="ECO:0000256" key="4">
    <source>
        <dbReference type="ARBA" id="ARBA00021247"/>
    </source>
</evidence>
<dbReference type="STRING" id="102285.A0A0R3TBC1"/>
<accession>A0A0R3TBC1</accession>
<protein>
    <recommendedName>
        <fullName evidence="4 8">Protein N-terminal glutamine amidohydrolase</fullName>
        <ecNumber evidence="3 8">3.5.1.122</ecNumber>
    </recommendedName>
    <alternativeName>
        <fullName evidence="6 8">Protein NH2-terminal glutamine deamidase</fullName>
    </alternativeName>
</protein>
<dbReference type="Proteomes" id="UP000278807">
    <property type="component" value="Unassembled WGS sequence"/>
</dbReference>
<dbReference type="GO" id="GO:0005634">
    <property type="term" value="C:nucleus"/>
    <property type="evidence" value="ECO:0007669"/>
    <property type="project" value="TreeGrafter"/>
</dbReference>
<comment type="function">
    <text evidence="8">Mediates the side-chain deamidation of N-terminal glutamine residues to glutamate, an important step in N-end rule pathway of protein degradation. Conversion of the resulting N-terminal glutamine to glutamate renders the protein susceptible to arginylation, polyubiquitination and degradation as specified by the N-end rule. Does not act on substrates with internal or C-terminal glutamine and does not act on non-glutamine residues in any position.</text>
</comment>
<reference evidence="12" key="1">
    <citation type="submission" date="2017-02" db="UniProtKB">
        <authorList>
            <consortium name="WormBaseParasite"/>
        </authorList>
    </citation>
    <scope>IDENTIFICATION</scope>
</reference>
<evidence type="ECO:0000256" key="7">
    <source>
        <dbReference type="ARBA" id="ARBA00048768"/>
    </source>
</evidence>
<dbReference type="AlphaFoldDB" id="A0A0R3TBC1"/>
<name>A0A0R3TBC1_RODNA</name>
<dbReference type="EC" id="3.5.1.122" evidence="3 8"/>
<feature type="domain" description="Protein N-terminal glutamine amidohydrolase alpha beta roll" evidence="9">
    <location>
        <begin position="12"/>
        <end position="201"/>
    </location>
</feature>
<evidence type="ECO:0000256" key="8">
    <source>
        <dbReference type="RuleBase" id="RU367082"/>
    </source>
</evidence>
<dbReference type="Pfam" id="PF09764">
    <property type="entry name" value="Nt_Gln_amidase"/>
    <property type="match status" value="1"/>
</dbReference>
<gene>
    <name evidence="10" type="ORF">HNAJ_LOCUS4358</name>
</gene>
<dbReference type="EMBL" id="UZAE01003009">
    <property type="protein sequence ID" value="VDO00218.1"/>
    <property type="molecule type" value="Genomic_DNA"/>
</dbReference>
<keyword evidence="11" id="KW-1185">Reference proteome</keyword>
<evidence type="ECO:0000256" key="6">
    <source>
        <dbReference type="ARBA" id="ARBA00029677"/>
    </source>
</evidence>
<dbReference type="PANTHER" id="PTHR13035">
    <property type="entry name" value="PROTEIN N-TERMINAL GLUTAMINE AMIDOHYDROLASE"/>
    <property type="match status" value="1"/>
</dbReference>
<evidence type="ECO:0000256" key="2">
    <source>
        <dbReference type="ARBA" id="ARBA00011245"/>
    </source>
</evidence>
<dbReference type="PANTHER" id="PTHR13035:SF0">
    <property type="entry name" value="PROTEIN N-TERMINAL GLUTAMINE AMIDOHYDROLASE"/>
    <property type="match status" value="1"/>
</dbReference>
<dbReference type="GO" id="GO:0008418">
    <property type="term" value="F:protein-N-terminal asparagine amidohydrolase activity"/>
    <property type="evidence" value="ECO:0007669"/>
    <property type="project" value="UniProtKB-UniRule"/>
</dbReference>
<sequence>MSLQISRDQCVYTSHYCEENVYKLIELIKRNYSSTEIYAVFISNHSKKVPLFYQKCGRSPDGVAVWDYHVIVILRFNGDVKFHICDLDTTLDFPCDASAYWSLAIRPNSFYRGEYHRFFRIIDGEMYLRYFASDRSHMRTSDGWMAPPPSYDAISTSESTHNLPQYMDFPPPSDCSVSLLKQQLDSAPFGVVTTESVFCNFFGIGT</sequence>
<dbReference type="WBParaSite" id="HNAJ_0000436001-mRNA-1">
    <property type="protein sequence ID" value="HNAJ_0000436001-mRNA-1"/>
    <property type="gene ID" value="HNAJ_0000436001"/>
</dbReference>
<comment type="subunit">
    <text evidence="2 8">Monomer.</text>
</comment>
<evidence type="ECO:0000313" key="12">
    <source>
        <dbReference type="WBParaSite" id="HNAJ_0000436001-mRNA-1"/>
    </source>
</evidence>
<dbReference type="InterPro" id="IPR039733">
    <property type="entry name" value="NTAQ1"/>
</dbReference>
<dbReference type="GO" id="GO:0070773">
    <property type="term" value="F:protein-N-terminal glutamine amidohydrolase activity"/>
    <property type="evidence" value="ECO:0007669"/>
    <property type="project" value="UniProtKB-UniRule"/>
</dbReference>
<proteinExistence type="inferred from homology"/>
<evidence type="ECO:0000256" key="1">
    <source>
        <dbReference type="ARBA" id="ARBA00008985"/>
    </source>
</evidence>
<dbReference type="Gene3D" id="3.10.620.10">
    <property type="entry name" value="Protein N-terminal glutamine amidohydrolase, alpha beta roll"/>
    <property type="match status" value="1"/>
</dbReference>